<evidence type="ECO:0000313" key="3">
    <source>
        <dbReference type="Proteomes" id="UP000001889"/>
    </source>
</evidence>
<evidence type="ECO:0000256" key="1">
    <source>
        <dbReference type="SAM" id="MobiDB-lite"/>
    </source>
</evidence>
<evidence type="ECO:0000313" key="2">
    <source>
        <dbReference type="EMBL" id="CBG88667.1"/>
    </source>
</evidence>
<sequence>MLWDGGAEPVAGSAARNDSHSVSTSSSVGVCKKRYGVVVCPTAAISSASRQKSLVLHHIIATDKAHHRMIRRHQRMDL</sequence>
<name>D2TMV9_CITRI</name>
<feature type="region of interest" description="Disordered" evidence="1">
    <location>
        <begin position="1"/>
        <end position="26"/>
    </location>
</feature>
<dbReference type="AlphaFoldDB" id="D2TMV9"/>
<proteinExistence type="predicted"/>
<dbReference type="STRING" id="637910.ROD_19141"/>
<dbReference type="KEGG" id="cro:ROD_19141"/>
<reference evidence="2 3" key="1">
    <citation type="journal article" date="2010" name="J. Bacteriol.">
        <title>The Citrobacter rodentium genome sequence reveals convergent evolution with human pathogenic Escherichia coli.</title>
        <authorList>
            <person name="Petty N.K."/>
            <person name="Bulgin R."/>
            <person name="Crepin V.F."/>
            <person name="Cerdeno-Tarraga A.M."/>
            <person name="Schroeder G.N."/>
            <person name="Quail M.A."/>
            <person name="Lennard N."/>
            <person name="Corton C."/>
            <person name="Barron A."/>
            <person name="Clark L."/>
            <person name="Toribio A.L."/>
            <person name="Parkhill J."/>
            <person name="Dougan G."/>
            <person name="Frankel G."/>
            <person name="Thomson N.R."/>
        </authorList>
    </citation>
    <scope>NUCLEOTIDE SEQUENCE [LARGE SCALE GENOMIC DNA]</scope>
    <source>
        <strain evidence="2 3">ICC168</strain>
    </source>
</reference>
<dbReference type="HOGENOM" id="CLU_2615641_0_0_6"/>
<accession>D2TMV9</accession>
<gene>
    <name evidence="2" type="ordered locus">ROD_19141</name>
</gene>
<dbReference type="EMBL" id="FN543502">
    <property type="protein sequence ID" value="CBG88667.1"/>
    <property type="molecule type" value="Genomic_DNA"/>
</dbReference>
<organism evidence="2 3">
    <name type="scientific">Citrobacter rodentium (strain ICC168)</name>
    <name type="common">Citrobacter freundii biotype 4280</name>
    <dbReference type="NCBI Taxonomy" id="637910"/>
    <lineage>
        <taxon>Bacteria</taxon>
        <taxon>Pseudomonadati</taxon>
        <taxon>Pseudomonadota</taxon>
        <taxon>Gammaproteobacteria</taxon>
        <taxon>Enterobacterales</taxon>
        <taxon>Enterobacteriaceae</taxon>
        <taxon>Citrobacter</taxon>
    </lineage>
</organism>
<keyword evidence="3" id="KW-1185">Reference proteome</keyword>
<protein>
    <submittedName>
        <fullName evidence="2">Uncharacterized protein</fullName>
    </submittedName>
</protein>
<dbReference type="Proteomes" id="UP000001889">
    <property type="component" value="Chromosome"/>
</dbReference>